<dbReference type="AlphaFoldDB" id="A0A397H813"/>
<evidence type="ECO:0000313" key="3">
    <source>
        <dbReference type="Proteomes" id="UP000266861"/>
    </source>
</evidence>
<feature type="compositionally biased region" description="Basic and acidic residues" evidence="1">
    <location>
        <begin position="74"/>
        <end position="84"/>
    </location>
</feature>
<name>A0A397H813_9GLOM</name>
<keyword evidence="3" id="KW-1185">Reference proteome</keyword>
<reference evidence="2 3" key="1">
    <citation type="submission" date="2018-08" db="EMBL/GenBank/DDBJ databases">
        <title>Genome and evolution of the arbuscular mycorrhizal fungus Diversispora epigaea (formerly Glomus versiforme) and its bacterial endosymbionts.</title>
        <authorList>
            <person name="Sun X."/>
            <person name="Fei Z."/>
            <person name="Harrison M."/>
        </authorList>
    </citation>
    <scope>NUCLEOTIDE SEQUENCE [LARGE SCALE GENOMIC DNA]</scope>
    <source>
        <strain evidence="2 3">IT104</strain>
    </source>
</reference>
<protein>
    <submittedName>
        <fullName evidence="2">Uncharacterized protein</fullName>
    </submittedName>
</protein>
<feature type="compositionally biased region" description="Acidic residues" evidence="1">
    <location>
        <begin position="37"/>
        <end position="51"/>
    </location>
</feature>
<sequence length="143" mass="16243">MLLSITLTALSAVTASIIIPIFKYFELKEQRKQKNEDADESNNEPNNEEANIESSDSQSNELANTSVGTLGVHNECKNESKNDDGANATSKIETLPPLLKLSTSSNFNEEERFNNLNNKVDEILKRVETMRKYREHQRQKNNQ</sequence>
<gene>
    <name evidence="2" type="ORF">Glove_365g254</name>
</gene>
<evidence type="ECO:0000313" key="2">
    <source>
        <dbReference type="EMBL" id="RHZ59137.1"/>
    </source>
</evidence>
<feature type="compositionally biased region" description="Polar residues" evidence="1">
    <location>
        <begin position="55"/>
        <end position="68"/>
    </location>
</feature>
<organism evidence="2 3">
    <name type="scientific">Diversispora epigaea</name>
    <dbReference type="NCBI Taxonomy" id="1348612"/>
    <lineage>
        <taxon>Eukaryota</taxon>
        <taxon>Fungi</taxon>
        <taxon>Fungi incertae sedis</taxon>
        <taxon>Mucoromycota</taxon>
        <taxon>Glomeromycotina</taxon>
        <taxon>Glomeromycetes</taxon>
        <taxon>Diversisporales</taxon>
        <taxon>Diversisporaceae</taxon>
        <taxon>Diversispora</taxon>
    </lineage>
</organism>
<evidence type="ECO:0000256" key="1">
    <source>
        <dbReference type="SAM" id="MobiDB-lite"/>
    </source>
</evidence>
<proteinExistence type="predicted"/>
<accession>A0A397H813</accession>
<dbReference type="Proteomes" id="UP000266861">
    <property type="component" value="Unassembled WGS sequence"/>
</dbReference>
<feature type="region of interest" description="Disordered" evidence="1">
    <location>
        <begin position="30"/>
        <end position="96"/>
    </location>
</feature>
<comment type="caution">
    <text evidence="2">The sequence shown here is derived from an EMBL/GenBank/DDBJ whole genome shotgun (WGS) entry which is preliminary data.</text>
</comment>
<dbReference type="EMBL" id="PQFF01000331">
    <property type="protein sequence ID" value="RHZ59137.1"/>
    <property type="molecule type" value="Genomic_DNA"/>
</dbReference>